<protein>
    <submittedName>
        <fullName evidence="2">Uncharacterized protein</fullName>
    </submittedName>
</protein>
<proteinExistence type="predicted"/>
<dbReference type="PANTHER" id="PTHR33474:SF28">
    <property type="entry name" value="OS01G0815400 PROTEIN"/>
    <property type="match status" value="1"/>
</dbReference>
<name>A0AAN9LI16_CANGL</name>
<dbReference type="PANTHER" id="PTHR33474">
    <property type="entry name" value="TRANSMEMBRANE PROTEIN"/>
    <property type="match status" value="1"/>
</dbReference>
<dbReference type="Proteomes" id="UP001367508">
    <property type="component" value="Unassembled WGS sequence"/>
</dbReference>
<evidence type="ECO:0000256" key="1">
    <source>
        <dbReference type="SAM" id="SignalP"/>
    </source>
</evidence>
<feature type="signal peptide" evidence="1">
    <location>
        <begin position="1"/>
        <end position="26"/>
    </location>
</feature>
<organism evidence="2 3">
    <name type="scientific">Canavalia gladiata</name>
    <name type="common">Sword bean</name>
    <name type="synonym">Dolichos gladiatus</name>
    <dbReference type="NCBI Taxonomy" id="3824"/>
    <lineage>
        <taxon>Eukaryota</taxon>
        <taxon>Viridiplantae</taxon>
        <taxon>Streptophyta</taxon>
        <taxon>Embryophyta</taxon>
        <taxon>Tracheophyta</taxon>
        <taxon>Spermatophyta</taxon>
        <taxon>Magnoliopsida</taxon>
        <taxon>eudicotyledons</taxon>
        <taxon>Gunneridae</taxon>
        <taxon>Pentapetalae</taxon>
        <taxon>rosids</taxon>
        <taxon>fabids</taxon>
        <taxon>Fabales</taxon>
        <taxon>Fabaceae</taxon>
        <taxon>Papilionoideae</taxon>
        <taxon>50 kb inversion clade</taxon>
        <taxon>NPAAA clade</taxon>
        <taxon>indigoferoid/millettioid clade</taxon>
        <taxon>Phaseoleae</taxon>
        <taxon>Canavalia</taxon>
    </lineage>
</organism>
<accession>A0AAN9LI16</accession>
<feature type="chain" id="PRO_5042817851" evidence="1">
    <location>
        <begin position="27"/>
        <end position="97"/>
    </location>
</feature>
<keyword evidence="1" id="KW-0732">Signal</keyword>
<evidence type="ECO:0000313" key="2">
    <source>
        <dbReference type="EMBL" id="KAK7336314.1"/>
    </source>
</evidence>
<dbReference type="EMBL" id="JAYMYQ010000004">
    <property type="protein sequence ID" value="KAK7336314.1"/>
    <property type="molecule type" value="Genomic_DNA"/>
</dbReference>
<sequence>MHTNFHSLLFLLIFSFYFSFLLSASAIPATRTQILEGQDAALPSLAKLEHVLEVGNDGVEIEIEMEKGLIERRMNLETQDYAGTGANGDHDPKSPGT</sequence>
<dbReference type="AlphaFoldDB" id="A0AAN9LI16"/>
<reference evidence="2 3" key="1">
    <citation type="submission" date="2024-01" db="EMBL/GenBank/DDBJ databases">
        <title>The genomes of 5 underutilized Papilionoideae crops provide insights into root nodulation and disease resistanc.</title>
        <authorList>
            <person name="Jiang F."/>
        </authorList>
    </citation>
    <scope>NUCLEOTIDE SEQUENCE [LARGE SCALE GENOMIC DNA]</scope>
    <source>
        <strain evidence="2">LVBAO_FW01</strain>
        <tissue evidence="2">Leaves</tissue>
    </source>
</reference>
<gene>
    <name evidence="2" type="ORF">VNO77_16851</name>
</gene>
<comment type="caution">
    <text evidence="2">The sequence shown here is derived from an EMBL/GenBank/DDBJ whole genome shotgun (WGS) entry which is preliminary data.</text>
</comment>
<evidence type="ECO:0000313" key="3">
    <source>
        <dbReference type="Proteomes" id="UP001367508"/>
    </source>
</evidence>
<keyword evidence="3" id="KW-1185">Reference proteome</keyword>